<accession>A0AC34RQF0</accession>
<evidence type="ECO:0000313" key="2">
    <source>
        <dbReference type="WBParaSite" id="JU765_v2.g8929.t1"/>
    </source>
</evidence>
<name>A0AC34RQF0_9BILA</name>
<organism evidence="1 2">
    <name type="scientific">Panagrolaimus sp. JU765</name>
    <dbReference type="NCBI Taxonomy" id="591449"/>
    <lineage>
        <taxon>Eukaryota</taxon>
        <taxon>Metazoa</taxon>
        <taxon>Ecdysozoa</taxon>
        <taxon>Nematoda</taxon>
        <taxon>Chromadorea</taxon>
        <taxon>Rhabditida</taxon>
        <taxon>Tylenchina</taxon>
        <taxon>Panagrolaimomorpha</taxon>
        <taxon>Panagrolaimoidea</taxon>
        <taxon>Panagrolaimidae</taxon>
        <taxon>Panagrolaimus</taxon>
    </lineage>
</organism>
<reference evidence="2" key="1">
    <citation type="submission" date="2022-11" db="UniProtKB">
        <authorList>
            <consortium name="WormBaseParasite"/>
        </authorList>
    </citation>
    <scope>IDENTIFICATION</scope>
</reference>
<sequence>MLVQGAKVLVNRKFDEELFLKNIEKYQVTVLNVVPPILELLTHSPMADPKKSLASLRIIYVGAAAVRKDMENAVRHKFAEVELIQLYGSTESGILVFMVPRKEKFEELLAVKPGTCGIALPGVKTKVCFVL</sequence>
<protein>
    <submittedName>
        <fullName evidence="2">AMP-dependent synthetase/ligase domain-containing protein</fullName>
    </submittedName>
</protein>
<dbReference type="WBParaSite" id="JU765_v2.g8929.t1">
    <property type="protein sequence ID" value="JU765_v2.g8929.t1"/>
    <property type="gene ID" value="JU765_v2.g8929"/>
</dbReference>
<proteinExistence type="predicted"/>
<dbReference type="Proteomes" id="UP000887576">
    <property type="component" value="Unplaced"/>
</dbReference>
<evidence type="ECO:0000313" key="1">
    <source>
        <dbReference type="Proteomes" id="UP000887576"/>
    </source>
</evidence>